<dbReference type="PANTHER" id="PTHR14684">
    <property type="entry name" value="THIOREDOXIN DOMAIN-CONTAINING PROTEIN 15"/>
    <property type="match status" value="1"/>
</dbReference>
<evidence type="ECO:0000313" key="4">
    <source>
        <dbReference type="EnsemblMetazoa" id="XP_789080"/>
    </source>
</evidence>
<evidence type="ECO:0000256" key="1">
    <source>
        <dbReference type="SAM" id="MobiDB-lite"/>
    </source>
</evidence>
<dbReference type="OMA" id="MFFATSC"/>
<evidence type="ECO:0000313" key="5">
    <source>
        <dbReference type="Proteomes" id="UP000007110"/>
    </source>
</evidence>
<dbReference type="GO" id="GO:0060271">
    <property type="term" value="P:cilium assembly"/>
    <property type="evidence" value="ECO:0000318"/>
    <property type="project" value="GO_Central"/>
</dbReference>
<dbReference type="Proteomes" id="UP000007110">
    <property type="component" value="Unassembled WGS sequence"/>
</dbReference>
<proteinExistence type="predicted"/>
<dbReference type="SUPFAM" id="SSF52833">
    <property type="entry name" value="Thioredoxin-like"/>
    <property type="match status" value="1"/>
</dbReference>
<dbReference type="AlphaFoldDB" id="A0A7M7TGQ9"/>
<feature type="signal peptide" evidence="2">
    <location>
        <begin position="1"/>
        <end position="20"/>
    </location>
</feature>
<dbReference type="EnsemblMetazoa" id="XM_783987">
    <property type="protein sequence ID" value="XP_789080"/>
    <property type="gene ID" value="LOC584108"/>
</dbReference>
<reference evidence="4" key="2">
    <citation type="submission" date="2021-01" db="UniProtKB">
        <authorList>
            <consortium name="EnsemblMetazoa"/>
        </authorList>
    </citation>
    <scope>IDENTIFICATION</scope>
</reference>
<name>A0A7M7TGQ9_STRPU</name>
<dbReference type="Pfam" id="PF00085">
    <property type="entry name" value="Thioredoxin"/>
    <property type="match status" value="1"/>
</dbReference>
<keyword evidence="5" id="KW-1185">Reference proteome</keyword>
<sequence length="349" mass="38030">MFNSPLGIIFLVGLWYGGEGNAIEEPAQKLLHRGESGDQGSCPNHFAEFFYQISQRNRGTIYLADTTDIEQQAWLSTSFQLFELSELLKGLNGTAGNKSQPDQKPSPKFKCGENGGIENGSGEVIMVNSSELVRLVSQRPNASAIANSSAEASTNTSDNSSQSSENVCVVVMFFATSCRFSAATAPHYNAFGRAMSAVDVLAFDINQSNGVNSRYGIVAVPSIVLFHNGKLAARFNESQRSLESMMDFVHNLTGLPVNKSVTVLEGDHEGPVPTTAVIGPDYFLWFSNTFLFLCALRLLQQKVGAAVRAKITAIQEYVVQVWRTGEFYEQVGIADNDEVPMNNDAAEIR</sequence>
<dbReference type="InterPro" id="IPR013766">
    <property type="entry name" value="Thioredoxin_domain"/>
</dbReference>
<accession>A0A7M7TGQ9</accession>
<reference evidence="5" key="1">
    <citation type="submission" date="2015-02" db="EMBL/GenBank/DDBJ databases">
        <title>Genome sequencing for Strongylocentrotus purpuratus.</title>
        <authorList>
            <person name="Murali S."/>
            <person name="Liu Y."/>
            <person name="Vee V."/>
            <person name="English A."/>
            <person name="Wang M."/>
            <person name="Skinner E."/>
            <person name="Han Y."/>
            <person name="Muzny D.M."/>
            <person name="Worley K.C."/>
            <person name="Gibbs R.A."/>
        </authorList>
    </citation>
    <scope>NUCLEOTIDE SEQUENCE</scope>
</reference>
<feature type="chain" id="PRO_5029583250" description="Thioredoxin domain-containing protein" evidence="2">
    <location>
        <begin position="21"/>
        <end position="349"/>
    </location>
</feature>
<feature type="domain" description="Thioredoxin" evidence="3">
    <location>
        <begin position="133"/>
        <end position="254"/>
    </location>
</feature>
<dbReference type="KEGG" id="spu:584108"/>
<dbReference type="Gene3D" id="3.40.30.10">
    <property type="entry name" value="Glutaredoxin"/>
    <property type="match status" value="1"/>
</dbReference>
<evidence type="ECO:0000256" key="2">
    <source>
        <dbReference type="SAM" id="SignalP"/>
    </source>
</evidence>
<evidence type="ECO:0000259" key="3">
    <source>
        <dbReference type="PROSITE" id="PS51352"/>
    </source>
</evidence>
<dbReference type="PANTHER" id="PTHR14684:SF2">
    <property type="entry name" value="THIOREDOXIN DOMAIN-CONTAINING PROTEIN 15"/>
    <property type="match status" value="1"/>
</dbReference>
<dbReference type="OrthoDB" id="1899781at2759"/>
<feature type="compositionally biased region" description="Polar residues" evidence="1">
    <location>
        <begin position="94"/>
        <end position="103"/>
    </location>
</feature>
<feature type="region of interest" description="Disordered" evidence="1">
    <location>
        <begin position="93"/>
        <end position="113"/>
    </location>
</feature>
<dbReference type="PROSITE" id="PS51352">
    <property type="entry name" value="THIOREDOXIN_2"/>
    <property type="match status" value="1"/>
</dbReference>
<dbReference type="InterPro" id="IPR042418">
    <property type="entry name" value="TXNDC15"/>
</dbReference>
<dbReference type="InterPro" id="IPR036249">
    <property type="entry name" value="Thioredoxin-like_sf"/>
</dbReference>
<keyword evidence="2" id="KW-0732">Signal</keyword>
<dbReference type="InParanoid" id="A0A7M7TGQ9"/>
<protein>
    <recommendedName>
        <fullName evidence="3">Thioredoxin domain-containing protein</fullName>
    </recommendedName>
</protein>
<dbReference type="GeneID" id="584108"/>
<organism evidence="4 5">
    <name type="scientific">Strongylocentrotus purpuratus</name>
    <name type="common">Purple sea urchin</name>
    <dbReference type="NCBI Taxonomy" id="7668"/>
    <lineage>
        <taxon>Eukaryota</taxon>
        <taxon>Metazoa</taxon>
        <taxon>Echinodermata</taxon>
        <taxon>Eleutherozoa</taxon>
        <taxon>Echinozoa</taxon>
        <taxon>Echinoidea</taxon>
        <taxon>Euechinoidea</taxon>
        <taxon>Echinacea</taxon>
        <taxon>Camarodonta</taxon>
        <taxon>Echinidea</taxon>
        <taxon>Strongylocentrotidae</taxon>
        <taxon>Strongylocentrotus</taxon>
    </lineage>
</organism>
<dbReference type="RefSeq" id="XP_789080.1">
    <property type="nucleotide sequence ID" value="XM_783987.5"/>
</dbReference>
<dbReference type="GO" id="GO:0005929">
    <property type="term" value="C:cilium"/>
    <property type="evidence" value="ECO:0000318"/>
    <property type="project" value="GO_Central"/>
</dbReference>